<keyword evidence="2" id="KW-1185">Reference proteome</keyword>
<dbReference type="EMBL" id="CM037162">
    <property type="protein sequence ID" value="KAH7864486.1"/>
    <property type="molecule type" value="Genomic_DNA"/>
</dbReference>
<evidence type="ECO:0000313" key="1">
    <source>
        <dbReference type="EMBL" id="KAH7864486.1"/>
    </source>
</evidence>
<organism evidence="1 2">
    <name type="scientific">Vaccinium darrowii</name>
    <dbReference type="NCBI Taxonomy" id="229202"/>
    <lineage>
        <taxon>Eukaryota</taxon>
        <taxon>Viridiplantae</taxon>
        <taxon>Streptophyta</taxon>
        <taxon>Embryophyta</taxon>
        <taxon>Tracheophyta</taxon>
        <taxon>Spermatophyta</taxon>
        <taxon>Magnoliopsida</taxon>
        <taxon>eudicotyledons</taxon>
        <taxon>Gunneridae</taxon>
        <taxon>Pentapetalae</taxon>
        <taxon>asterids</taxon>
        <taxon>Ericales</taxon>
        <taxon>Ericaceae</taxon>
        <taxon>Vaccinioideae</taxon>
        <taxon>Vaccinieae</taxon>
        <taxon>Vaccinium</taxon>
    </lineage>
</organism>
<evidence type="ECO:0000313" key="2">
    <source>
        <dbReference type="Proteomes" id="UP000828048"/>
    </source>
</evidence>
<accession>A0ACB7ZGA7</accession>
<reference evidence="1 2" key="1">
    <citation type="journal article" date="2021" name="Hortic Res">
        <title>High-quality reference genome and annotation aids understanding of berry development for evergreen blueberry (Vaccinium darrowii).</title>
        <authorList>
            <person name="Yu J."/>
            <person name="Hulse-Kemp A.M."/>
            <person name="Babiker E."/>
            <person name="Staton M."/>
        </authorList>
    </citation>
    <scope>NUCLEOTIDE SEQUENCE [LARGE SCALE GENOMIC DNA]</scope>
    <source>
        <strain evidence="2">cv. NJ 8807/NJ 8810</strain>
        <tissue evidence="1">Young leaf</tissue>
    </source>
</reference>
<name>A0ACB7ZGA7_9ERIC</name>
<protein>
    <submittedName>
        <fullName evidence="1">Uncharacterized protein</fullName>
    </submittedName>
</protein>
<dbReference type="Proteomes" id="UP000828048">
    <property type="component" value="Chromosome 12"/>
</dbReference>
<proteinExistence type="predicted"/>
<sequence length="94" mass="10429">MIGDDCLQDHLVEPSGLIDCSVHYTMQQLRIISTASLRWVGSRGLRRQQIQIDSVFSDQKEPENVDVVVAGGYRQRGELEDSGDGALSQANPRD</sequence>
<gene>
    <name evidence="1" type="ORF">Vadar_030059</name>
</gene>
<comment type="caution">
    <text evidence="1">The sequence shown here is derived from an EMBL/GenBank/DDBJ whole genome shotgun (WGS) entry which is preliminary data.</text>
</comment>